<dbReference type="AlphaFoldDB" id="A0A0H2R217"/>
<evidence type="ECO:0000313" key="4">
    <source>
        <dbReference type="EMBL" id="KLO05377.1"/>
    </source>
</evidence>
<dbReference type="Pfam" id="PF10342">
    <property type="entry name" value="Kre9_KNH"/>
    <property type="match status" value="1"/>
</dbReference>
<keyword evidence="5" id="KW-1185">Reference proteome</keyword>
<evidence type="ECO:0000256" key="2">
    <source>
        <dbReference type="SAM" id="SignalP"/>
    </source>
</evidence>
<sequence>MMFFAPLLALAAAVVVSAQTTDPAIIFPDSTYVWTSGSTGTVSWAVANIMPPTCGDDVNTAIYLAQNNAVIGEPIATNFSLVRGTFEIDPVPNVDATAQYQVALFANTSDPTDAGSFSEDFTINSA</sequence>
<keyword evidence="1 2" id="KW-0732">Signal</keyword>
<feature type="chain" id="PRO_5005201623" description="Yeast cell wall synthesis Kre9/Knh1-like N-terminal domain-containing protein" evidence="2">
    <location>
        <begin position="19"/>
        <end position="126"/>
    </location>
</feature>
<proteinExistence type="predicted"/>
<dbReference type="OrthoDB" id="2317741at2759"/>
<evidence type="ECO:0000313" key="5">
    <source>
        <dbReference type="Proteomes" id="UP000053477"/>
    </source>
</evidence>
<evidence type="ECO:0000259" key="3">
    <source>
        <dbReference type="Pfam" id="PF10342"/>
    </source>
</evidence>
<dbReference type="EMBL" id="KQ086318">
    <property type="protein sequence ID" value="KLO05377.1"/>
    <property type="molecule type" value="Genomic_DNA"/>
</dbReference>
<dbReference type="Proteomes" id="UP000053477">
    <property type="component" value="Unassembled WGS sequence"/>
</dbReference>
<gene>
    <name evidence="4" type="ORF">SCHPADRAFT_1002945</name>
</gene>
<dbReference type="InterPro" id="IPR018466">
    <property type="entry name" value="Kre9/Knh1-like_N"/>
</dbReference>
<accession>A0A0H2R217</accession>
<reference evidence="4 5" key="1">
    <citation type="submission" date="2015-04" db="EMBL/GenBank/DDBJ databases">
        <title>Complete genome sequence of Schizopora paradoxa KUC8140, a cosmopolitan wood degrader in East Asia.</title>
        <authorList>
            <consortium name="DOE Joint Genome Institute"/>
            <person name="Min B."/>
            <person name="Park H."/>
            <person name="Jang Y."/>
            <person name="Kim J.-J."/>
            <person name="Kim K.H."/>
            <person name="Pangilinan J."/>
            <person name="Lipzen A."/>
            <person name="Riley R."/>
            <person name="Grigoriev I.V."/>
            <person name="Spatafora J.W."/>
            <person name="Choi I.-G."/>
        </authorList>
    </citation>
    <scope>NUCLEOTIDE SEQUENCE [LARGE SCALE GENOMIC DNA]</scope>
    <source>
        <strain evidence="4 5">KUC8140</strain>
    </source>
</reference>
<dbReference type="InParanoid" id="A0A0H2R217"/>
<name>A0A0H2R217_9AGAM</name>
<feature type="domain" description="Yeast cell wall synthesis Kre9/Knh1-like N-terminal" evidence="3">
    <location>
        <begin position="28"/>
        <end position="123"/>
    </location>
</feature>
<evidence type="ECO:0000256" key="1">
    <source>
        <dbReference type="ARBA" id="ARBA00022729"/>
    </source>
</evidence>
<organism evidence="4 5">
    <name type="scientific">Schizopora paradoxa</name>
    <dbReference type="NCBI Taxonomy" id="27342"/>
    <lineage>
        <taxon>Eukaryota</taxon>
        <taxon>Fungi</taxon>
        <taxon>Dikarya</taxon>
        <taxon>Basidiomycota</taxon>
        <taxon>Agaricomycotina</taxon>
        <taxon>Agaricomycetes</taxon>
        <taxon>Hymenochaetales</taxon>
        <taxon>Schizoporaceae</taxon>
        <taxon>Schizopora</taxon>
    </lineage>
</organism>
<protein>
    <recommendedName>
        <fullName evidence="3">Yeast cell wall synthesis Kre9/Knh1-like N-terminal domain-containing protein</fullName>
    </recommendedName>
</protein>
<feature type="signal peptide" evidence="2">
    <location>
        <begin position="1"/>
        <end position="18"/>
    </location>
</feature>